<gene>
    <name evidence="1" type="ORF">RCL2_003098300</name>
</gene>
<name>A0A8H3MC56_9GLOM</name>
<protein>
    <submittedName>
        <fullName evidence="1">Uncharacterized protein</fullName>
    </submittedName>
</protein>
<dbReference type="AlphaFoldDB" id="A0A8H3MC56"/>
<evidence type="ECO:0000313" key="1">
    <source>
        <dbReference type="EMBL" id="GET04683.1"/>
    </source>
</evidence>
<reference evidence="1" key="1">
    <citation type="submission" date="2019-10" db="EMBL/GenBank/DDBJ databases">
        <title>Conservation and host-specific expression of non-tandemly repeated heterogenous ribosome RNA gene in arbuscular mycorrhizal fungi.</title>
        <authorList>
            <person name="Maeda T."/>
            <person name="Kobayashi Y."/>
            <person name="Nakagawa T."/>
            <person name="Ezawa T."/>
            <person name="Yamaguchi K."/>
            <person name="Bino T."/>
            <person name="Nishimoto Y."/>
            <person name="Shigenobu S."/>
            <person name="Kawaguchi M."/>
        </authorList>
    </citation>
    <scope>NUCLEOTIDE SEQUENCE</scope>
    <source>
        <strain evidence="1">HR1</strain>
    </source>
</reference>
<proteinExistence type="predicted"/>
<dbReference type="Proteomes" id="UP000615446">
    <property type="component" value="Unassembled WGS sequence"/>
</dbReference>
<organism evidence="1 2">
    <name type="scientific">Rhizophagus clarus</name>
    <dbReference type="NCBI Taxonomy" id="94130"/>
    <lineage>
        <taxon>Eukaryota</taxon>
        <taxon>Fungi</taxon>
        <taxon>Fungi incertae sedis</taxon>
        <taxon>Mucoromycota</taxon>
        <taxon>Glomeromycotina</taxon>
        <taxon>Glomeromycetes</taxon>
        <taxon>Glomerales</taxon>
        <taxon>Glomeraceae</taxon>
        <taxon>Rhizophagus</taxon>
    </lineage>
</organism>
<evidence type="ECO:0000313" key="2">
    <source>
        <dbReference type="Proteomes" id="UP000615446"/>
    </source>
</evidence>
<dbReference type="EMBL" id="BLAL01000356">
    <property type="protein sequence ID" value="GET04683.1"/>
    <property type="molecule type" value="Genomic_DNA"/>
</dbReference>
<accession>A0A8H3MC56</accession>
<dbReference type="OrthoDB" id="2371358at2759"/>
<comment type="caution">
    <text evidence="1">The sequence shown here is derived from an EMBL/GenBank/DDBJ whole genome shotgun (WGS) entry which is preliminary data.</text>
</comment>
<sequence>MQRQTPEFKLSEYTNEKNSPVISNIKSIYRGVLNSNKLPFIIILAFVDIPNIKHIIRDLLKPKKLSSIFMIFMGIFDSVEMLDEDINDHLPNAPEYDPRVDYDKLA</sequence>